<keyword evidence="2" id="KW-1185">Reference proteome</keyword>
<dbReference type="PANTHER" id="PTHR47331">
    <property type="entry name" value="PHD-TYPE DOMAIN-CONTAINING PROTEIN"/>
    <property type="match status" value="1"/>
</dbReference>
<gene>
    <name evidence="1" type="ORF">AFUS01_LOCUS34614</name>
</gene>
<evidence type="ECO:0008006" key="3">
    <source>
        <dbReference type="Google" id="ProtNLM"/>
    </source>
</evidence>
<evidence type="ECO:0000313" key="1">
    <source>
        <dbReference type="EMBL" id="CAG7824460.1"/>
    </source>
</evidence>
<protein>
    <recommendedName>
        <fullName evidence="3">Integrase zinc-binding domain-containing protein</fullName>
    </recommendedName>
</protein>
<evidence type="ECO:0000313" key="2">
    <source>
        <dbReference type="Proteomes" id="UP000708208"/>
    </source>
</evidence>
<dbReference type="PANTHER" id="PTHR47331:SF5">
    <property type="entry name" value="RIBONUCLEASE H"/>
    <property type="match status" value="1"/>
</dbReference>
<sequence length="332" mass="37988">MEIVLRALPITAEFYGWTNSTIVLHQIQAVNKSHKTFVANRLTSIRSAIPPDRWYHIDGKLNPADRPSRGIPAAELFQNSTWFSGPGFLRQEWEMNGGNNSLLTPPKPDTSTLEKLQEEEKGHVQLLATTVSFNLHCKIPDVKFLFGNDPRTFPYSSWNRLIRHTCLWIRGFHNLYRSPENRITGDITVTEREQAIHRWICCIQLQAFSAEIHCLQANAPLPKGSPLKTLCPFVDDSGALRVGGRLAKSDLDFNNKHPLLLPRHPVTELIIEAHHVKLQHAGLQALRYALQEKYWILPGKRLFKRSLENVNPVKSSMQYLCSKKCLIYHHPE</sequence>
<name>A0A8J2PWJ1_9HEXA</name>
<accession>A0A8J2PWJ1</accession>
<dbReference type="AlphaFoldDB" id="A0A8J2PWJ1"/>
<comment type="caution">
    <text evidence="1">The sequence shown here is derived from an EMBL/GenBank/DDBJ whole genome shotgun (WGS) entry which is preliminary data.</text>
</comment>
<dbReference type="Proteomes" id="UP000708208">
    <property type="component" value="Unassembled WGS sequence"/>
</dbReference>
<organism evidence="1 2">
    <name type="scientific">Allacma fusca</name>
    <dbReference type="NCBI Taxonomy" id="39272"/>
    <lineage>
        <taxon>Eukaryota</taxon>
        <taxon>Metazoa</taxon>
        <taxon>Ecdysozoa</taxon>
        <taxon>Arthropoda</taxon>
        <taxon>Hexapoda</taxon>
        <taxon>Collembola</taxon>
        <taxon>Symphypleona</taxon>
        <taxon>Sminthuridae</taxon>
        <taxon>Allacma</taxon>
    </lineage>
</organism>
<dbReference type="OrthoDB" id="5984724at2759"/>
<reference evidence="1" key="1">
    <citation type="submission" date="2021-06" db="EMBL/GenBank/DDBJ databases">
        <authorList>
            <person name="Hodson N. C."/>
            <person name="Mongue J. A."/>
            <person name="Jaron S. K."/>
        </authorList>
    </citation>
    <scope>NUCLEOTIDE SEQUENCE</scope>
</reference>
<dbReference type="EMBL" id="CAJVCH010532921">
    <property type="protein sequence ID" value="CAG7824460.1"/>
    <property type="molecule type" value="Genomic_DNA"/>
</dbReference>
<proteinExistence type="predicted"/>